<dbReference type="Gene3D" id="2.30.30.140">
    <property type="match status" value="1"/>
</dbReference>
<dbReference type="PANTHER" id="PTHR15818:SF2">
    <property type="entry name" value="G-PATCH DOMAIN AND KOW MOTIFS-CONTAINING PROTEIN"/>
    <property type="match status" value="1"/>
</dbReference>
<protein>
    <recommendedName>
        <fullName evidence="4">G-patch domain-containing protein</fullName>
    </recommendedName>
</protein>
<feature type="compositionally biased region" description="Basic and acidic residues" evidence="3">
    <location>
        <begin position="240"/>
        <end position="254"/>
    </location>
</feature>
<dbReference type="Pfam" id="PF12656">
    <property type="entry name" value="G-patch_2"/>
    <property type="match status" value="1"/>
</dbReference>
<dbReference type="Proteomes" id="UP001177140">
    <property type="component" value="Unassembled WGS sequence"/>
</dbReference>
<keyword evidence="6" id="KW-1185">Reference proteome</keyword>
<comment type="caution">
    <text evidence="5">The sequence shown here is derived from an EMBL/GenBank/DDBJ whole genome shotgun (WGS) entry which is preliminary data.</text>
</comment>
<feature type="region of interest" description="Disordered" evidence="3">
    <location>
        <begin position="240"/>
        <end position="263"/>
    </location>
</feature>
<evidence type="ECO:0000256" key="2">
    <source>
        <dbReference type="ARBA" id="ARBA00023242"/>
    </source>
</evidence>
<accession>A0AA42B3I0</accession>
<evidence type="ECO:0000259" key="4">
    <source>
        <dbReference type="PROSITE" id="PS50174"/>
    </source>
</evidence>
<dbReference type="InterPro" id="IPR000467">
    <property type="entry name" value="G_patch_dom"/>
</dbReference>
<dbReference type="PROSITE" id="PS50174">
    <property type="entry name" value="G_PATCH"/>
    <property type="match status" value="1"/>
</dbReference>
<dbReference type="InterPro" id="IPR045166">
    <property type="entry name" value="Spp2-like"/>
</dbReference>
<dbReference type="GO" id="GO:0000398">
    <property type="term" value="P:mRNA splicing, via spliceosome"/>
    <property type="evidence" value="ECO:0007669"/>
    <property type="project" value="InterPro"/>
</dbReference>
<name>A0AA42B3I0_PAPNU</name>
<comment type="subcellular location">
    <subcellularLocation>
        <location evidence="1">Nucleus</location>
    </subcellularLocation>
</comment>
<feature type="domain" description="G-patch" evidence="4">
    <location>
        <begin position="154"/>
        <end position="185"/>
    </location>
</feature>
<feature type="region of interest" description="Disordered" evidence="3">
    <location>
        <begin position="79"/>
        <end position="99"/>
    </location>
</feature>
<proteinExistence type="predicted"/>
<dbReference type="EMBL" id="JAJJMA010323634">
    <property type="protein sequence ID" value="MCL7050098.1"/>
    <property type="molecule type" value="Genomic_DNA"/>
</dbReference>
<evidence type="ECO:0000256" key="3">
    <source>
        <dbReference type="SAM" id="MobiDB-lite"/>
    </source>
</evidence>
<evidence type="ECO:0000313" key="6">
    <source>
        <dbReference type="Proteomes" id="UP001177140"/>
    </source>
</evidence>
<sequence length="383" mass="42560">MKLSFSLPSKSNPKHRLIHHEEEKLNDTRHDYITEFDPTKPIEVKPPKVIIPPLENSWKFANKMSNLVSIAKASAATDDPESRFELEAAPTTPQGGDQGFKYGLTLRNEKVDDRNGGKSGVFVTRSIKNLMLNKNKENLTESRGFNDEPIDCPVEGYAEALLAGYGWKKGQGIGKNAKEEVLVAPKGKDGRVRHVVGTDGKLVAAKPKEFARSCKSQRHKKGIRAVVIAGRFKRRKIEVEARNAAKHDGTESSRRGKQSGETSWLNSHIRVRVVCKKIQGGKLYMKKGQIVDVVGRNVCDIAMEESKEVIQGVRQDILETVIPRRGGPVLILCGKHKGVFGNLVQKDTEKETGVVRDADNHELLNVRLEQIAEYIGDPSNLGY</sequence>
<reference evidence="5" key="1">
    <citation type="submission" date="2022-03" db="EMBL/GenBank/DDBJ databases">
        <title>A functionally conserved STORR gene fusion in Papaver species that diverged 16.8 million years ago.</title>
        <authorList>
            <person name="Catania T."/>
        </authorList>
    </citation>
    <scope>NUCLEOTIDE SEQUENCE</scope>
    <source>
        <strain evidence="5">S-191538</strain>
    </source>
</reference>
<dbReference type="Pfam" id="PF25088">
    <property type="entry name" value="GPKOW_C"/>
    <property type="match status" value="1"/>
</dbReference>
<evidence type="ECO:0000256" key="1">
    <source>
        <dbReference type="ARBA" id="ARBA00004123"/>
    </source>
</evidence>
<evidence type="ECO:0000313" key="5">
    <source>
        <dbReference type="EMBL" id="MCL7050098.1"/>
    </source>
</evidence>
<keyword evidence="2" id="KW-0539">Nucleus</keyword>
<organism evidence="5 6">
    <name type="scientific">Papaver nudicaule</name>
    <name type="common">Iceland poppy</name>
    <dbReference type="NCBI Taxonomy" id="74823"/>
    <lineage>
        <taxon>Eukaryota</taxon>
        <taxon>Viridiplantae</taxon>
        <taxon>Streptophyta</taxon>
        <taxon>Embryophyta</taxon>
        <taxon>Tracheophyta</taxon>
        <taxon>Spermatophyta</taxon>
        <taxon>Magnoliopsida</taxon>
        <taxon>Ranunculales</taxon>
        <taxon>Papaveraceae</taxon>
        <taxon>Papaveroideae</taxon>
        <taxon>Papaver</taxon>
    </lineage>
</organism>
<dbReference type="InterPro" id="IPR026822">
    <property type="entry name" value="Spp2/MOS2_G-patch"/>
</dbReference>
<gene>
    <name evidence="5" type="ORF">MKW94_025809</name>
</gene>
<dbReference type="PANTHER" id="PTHR15818">
    <property type="entry name" value="G PATCH AND KOW-CONTAINING"/>
    <property type="match status" value="1"/>
</dbReference>
<dbReference type="GO" id="GO:0003676">
    <property type="term" value="F:nucleic acid binding"/>
    <property type="evidence" value="ECO:0007669"/>
    <property type="project" value="InterPro"/>
</dbReference>
<dbReference type="AlphaFoldDB" id="A0AA42B3I0"/>
<dbReference type="GO" id="GO:0005681">
    <property type="term" value="C:spliceosomal complex"/>
    <property type="evidence" value="ECO:0007669"/>
    <property type="project" value="TreeGrafter"/>
</dbReference>